<dbReference type="EMBL" id="JBHTJH010000004">
    <property type="protein sequence ID" value="MFD0861819.1"/>
    <property type="molecule type" value="Genomic_DNA"/>
</dbReference>
<feature type="transmembrane region" description="Helical" evidence="1">
    <location>
        <begin position="83"/>
        <end position="110"/>
    </location>
</feature>
<feature type="transmembrane region" description="Helical" evidence="1">
    <location>
        <begin position="201"/>
        <end position="221"/>
    </location>
</feature>
<feature type="transmembrane region" description="Helical" evidence="1">
    <location>
        <begin position="53"/>
        <end position="76"/>
    </location>
</feature>
<sequence length="240" mass="27708">MTINTQYRSFLWLAIICCLLSVITTVGIHSSLFDLGDLSAEERIRLFENSTYMMTRFWIIAHCLFVLISMLGFLFIQYKKSPGFTVLGFVFFAVFSFTEIFRQMFVLFYMNNLRRSYLETDDIAVQQMIQINIDHAGLIGYALFGLFIVAFALGNIFYGISLLNNSRLDRILAYLLLVWGVGNLIAFGNEFWMSETVGQSIELFSIIYQPIMRLLIGLWMLHKLRQLTSDIASAKKIETQ</sequence>
<feature type="transmembrane region" description="Helical" evidence="1">
    <location>
        <begin position="12"/>
        <end position="33"/>
    </location>
</feature>
<dbReference type="RefSeq" id="WP_386405555.1">
    <property type="nucleotide sequence ID" value="NZ_JBHTJH010000004.1"/>
</dbReference>
<name>A0ABW3CWY3_9FLAO</name>
<keyword evidence="1" id="KW-0472">Membrane</keyword>
<keyword evidence="1" id="KW-1133">Transmembrane helix</keyword>
<evidence type="ECO:0000313" key="3">
    <source>
        <dbReference type="Proteomes" id="UP001596978"/>
    </source>
</evidence>
<keyword evidence="1" id="KW-0812">Transmembrane</keyword>
<protein>
    <recommendedName>
        <fullName evidence="4">DUF4386 domain-containing protein</fullName>
    </recommendedName>
</protein>
<accession>A0ABW3CWY3</accession>
<reference evidence="3" key="1">
    <citation type="journal article" date="2019" name="Int. J. Syst. Evol. Microbiol.">
        <title>The Global Catalogue of Microorganisms (GCM) 10K type strain sequencing project: providing services to taxonomists for standard genome sequencing and annotation.</title>
        <authorList>
            <consortium name="The Broad Institute Genomics Platform"/>
            <consortium name="The Broad Institute Genome Sequencing Center for Infectious Disease"/>
            <person name="Wu L."/>
            <person name="Ma J."/>
        </authorList>
    </citation>
    <scope>NUCLEOTIDE SEQUENCE [LARGE SCALE GENOMIC DNA]</scope>
    <source>
        <strain evidence="3">CCUG 62952</strain>
    </source>
</reference>
<dbReference type="Proteomes" id="UP001596978">
    <property type="component" value="Unassembled WGS sequence"/>
</dbReference>
<organism evidence="2 3">
    <name type="scientific">Sungkyunkwania multivorans</name>
    <dbReference type="NCBI Taxonomy" id="1173618"/>
    <lineage>
        <taxon>Bacteria</taxon>
        <taxon>Pseudomonadati</taxon>
        <taxon>Bacteroidota</taxon>
        <taxon>Flavobacteriia</taxon>
        <taxon>Flavobacteriales</taxon>
        <taxon>Flavobacteriaceae</taxon>
        <taxon>Sungkyunkwania</taxon>
    </lineage>
</organism>
<evidence type="ECO:0000313" key="2">
    <source>
        <dbReference type="EMBL" id="MFD0861819.1"/>
    </source>
</evidence>
<feature type="transmembrane region" description="Helical" evidence="1">
    <location>
        <begin position="171"/>
        <end position="189"/>
    </location>
</feature>
<comment type="caution">
    <text evidence="2">The sequence shown here is derived from an EMBL/GenBank/DDBJ whole genome shotgun (WGS) entry which is preliminary data.</text>
</comment>
<proteinExistence type="predicted"/>
<feature type="transmembrane region" description="Helical" evidence="1">
    <location>
        <begin position="138"/>
        <end position="159"/>
    </location>
</feature>
<keyword evidence="3" id="KW-1185">Reference proteome</keyword>
<evidence type="ECO:0008006" key="4">
    <source>
        <dbReference type="Google" id="ProtNLM"/>
    </source>
</evidence>
<evidence type="ECO:0000256" key="1">
    <source>
        <dbReference type="SAM" id="Phobius"/>
    </source>
</evidence>
<gene>
    <name evidence="2" type="ORF">ACFQ1M_06340</name>
</gene>